<keyword evidence="1" id="KW-0378">Hydrolase</keyword>
<dbReference type="InterPro" id="IPR023214">
    <property type="entry name" value="HAD_sf"/>
</dbReference>
<dbReference type="Gene3D" id="3.30.1240.10">
    <property type="match status" value="1"/>
</dbReference>
<proteinExistence type="predicted"/>
<dbReference type="Pfam" id="PF08282">
    <property type="entry name" value="Hydrolase_3"/>
    <property type="match status" value="1"/>
</dbReference>
<sequence length="286" mass="30004">MTDDRHPGLHVLDLDGTLLRSDATLSAYARDGLNTLLDAGTALTFASARSAVAMRTLLAGVRLTLPVAELNGAFLTDLASGHRPDHRTLDEPAAATALAALAELAAEPVLTTWDGSTDHVLHGSCGNPALTWYIEEKRAYGDPRLGTYDDPRAAVTGTCTAAVIAFVPDGDAKAAVTALEAALGDTAGVMAAANRYVPGWTEIQVAHPQAEKGFAVRRLRQLAGLTHQPLTVYGDHLNDLPMFAVADRTVAPANAHPDIRARATVVTAANDEDGVIRYLLDGGTPC</sequence>
<dbReference type="InterPro" id="IPR036412">
    <property type="entry name" value="HAD-like_sf"/>
</dbReference>
<dbReference type="RefSeq" id="WP_190069029.1">
    <property type="nucleotide sequence ID" value="NZ_BNBM01000002.1"/>
</dbReference>
<keyword evidence="2" id="KW-1185">Reference proteome</keyword>
<dbReference type="GO" id="GO:0016787">
    <property type="term" value="F:hydrolase activity"/>
    <property type="evidence" value="ECO:0007669"/>
    <property type="project" value="UniProtKB-KW"/>
</dbReference>
<accession>A0ABV1XHY2</accession>
<dbReference type="PANTHER" id="PTHR10000">
    <property type="entry name" value="PHOSPHOSERINE PHOSPHATASE"/>
    <property type="match status" value="1"/>
</dbReference>
<dbReference type="PANTHER" id="PTHR10000:SF8">
    <property type="entry name" value="HAD SUPERFAMILY HYDROLASE-LIKE, TYPE 3"/>
    <property type="match status" value="1"/>
</dbReference>
<evidence type="ECO:0000313" key="2">
    <source>
        <dbReference type="Proteomes" id="UP001486207"/>
    </source>
</evidence>
<dbReference type="Gene3D" id="3.40.50.1000">
    <property type="entry name" value="HAD superfamily/HAD-like"/>
    <property type="match status" value="1"/>
</dbReference>
<dbReference type="SUPFAM" id="SSF56784">
    <property type="entry name" value="HAD-like"/>
    <property type="match status" value="1"/>
</dbReference>
<gene>
    <name evidence="1" type="ORF">ABT384_00915</name>
</gene>
<dbReference type="EMBL" id="JBEPFB010000001">
    <property type="protein sequence ID" value="MER7371212.1"/>
    <property type="molecule type" value="Genomic_DNA"/>
</dbReference>
<comment type="caution">
    <text evidence="1">The sequence shown here is derived from an EMBL/GenBank/DDBJ whole genome shotgun (WGS) entry which is preliminary data.</text>
</comment>
<reference evidence="1 2" key="1">
    <citation type="submission" date="2024-06" db="EMBL/GenBank/DDBJ databases">
        <title>The Natural Products Discovery Center: Release of the First 8490 Sequenced Strains for Exploring Actinobacteria Biosynthetic Diversity.</title>
        <authorList>
            <person name="Kalkreuter E."/>
            <person name="Kautsar S.A."/>
            <person name="Yang D."/>
            <person name="Bader C.D."/>
            <person name="Teijaro C.N."/>
            <person name="Fluegel L."/>
            <person name="Davis C.M."/>
            <person name="Simpson J.R."/>
            <person name="Lauterbach L."/>
            <person name="Steele A.D."/>
            <person name="Gui C."/>
            <person name="Meng S."/>
            <person name="Li G."/>
            <person name="Viehrig K."/>
            <person name="Ye F."/>
            <person name="Su P."/>
            <person name="Kiefer A.F."/>
            <person name="Nichols A."/>
            <person name="Cepeda A.J."/>
            <person name="Yan W."/>
            <person name="Fan B."/>
            <person name="Jiang Y."/>
            <person name="Adhikari A."/>
            <person name="Zheng C.-J."/>
            <person name="Schuster L."/>
            <person name="Cowan T.M."/>
            <person name="Smanski M.J."/>
            <person name="Chevrette M.G."/>
            <person name="De Carvalho L.P.S."/>
            <person name="Shen B."/>
        </authorList>
    </citation>
    <scope>NUCLEOTIDE SEQUENCE [LARGE SCALE GENOMIC DNA]</scope>
    <source>
        <strain evidence="1 2">NPDC000155</strain>
    </source>
</reference>
<dbReference type="Proteomes" id="UP001486207">
    <property type="component" value="Unassembled WGS sequence"/>
</dbReference>
<protein>
    <submittedName>
        <fullName evidence="1">HAD hydrolase family protein</fullName>
    </submittedName>
</protein>
<evidence type="ECO:0000313" key="1">
    <source>
        <dbReference type="EMBL" id="MER7371212.1"/>
    </source>
</evidence>
<name>A0ABV1XHY2_9ACTN</name>
<organism evidence="1 2">
    <name type="scientific">Streptomyces lanatus</name>
    <dbReference type="NCBI Taxonomy" id="66900"/>
    <lineage>
        <taxon>Bacteria</taxon>
        <taxon>Bacillati</taxon>
        <taxon>Actinomycetota</taxon>
        <taxon>Actinomycetes</taxon>
        <taxon>Kitasatosporales</taxon>
        <taxon>Streptomycetaceae</taxon>
        <taxon>Streptomyces</taxon>
    </lineage>
</organism>